<evidence type="ECO:0000313" key="3">
    <source>
        <dbReference type="Proteomes" id="UP000297713"/>
    </source>
</evidence>
<dbReference type="GO" id="GO:0006352">
    <property type="term" value="P:DNA-templated transcription initiation"/>
    <property type="evidence" value="ECO:0007669"/>
    <property type="project" value="InterPro"/>
</dbReference>
<dbReference type="AlphaFoldDB" id="A0A4Y8PA35"/>
<dbReference type="SUPFAM" id="SSF88946">
    <property type="entry name" value="Sigma2 domain of RNA polymerase sigma factors"/>
    <property type="match status" value="1"/>
</dbReference>
<gene>
    <name evidence="2" type="ORF">A7Q10_02265</name>
</gene>
<dbReference type="OrthoDB" id="188576at2"/>
<dbReference type="RefSeq" id="WP_134440829.1">
    <property type="nucleotide sequence ID" value="NZ_LXQC01000187.1"/>
</dbReference>
<keyword evidence="3" id="KW-1185">Reference proteome</keyword>
<accession>A0A4Y8PA35</accession>
<name>A0A4Y8PA35_9BACT</name>
<dbReference type="Pfam" id="PF04542">
    <property type="entry name" value="Sigma70_r2"/>
    <property type="match status" value="1"/>
</dbReference>
<organism evidence="2 3">
    <name type="scientific">Methylacidiphilum caldifontis</name>
    <dbReference type="NCBI Taxonomy" id="2795386"/>
    <lineage>
        <taxon>Bacteria</taxon>
        <taxon>Pseudomonadati</taxon>
        <taxon>Verrucomicrobiota</taxon>
        <taxon>Methylacidiphilae</taxon>
        <taxon>Methylacidiphilales</taxon>
        <taxon>Methylacidiphilaceae</taxon>
        <taxon>Methylacidiphilum (ex Ratnadevi et al. 2023)</taxon>
    </lineage>
</organism>
<feature type="domain" description="RNA polymerase sigma-70 region 2" evidence="1">
    <location>
        <begin position="150"/>
        <end position="188"/>
    </location>
</feature>
<reference evidence="2 3" key="1">
    <citation type="submission" date="2016-05" db="EMBL/GenBank/DDBJ databases">
        <title>Diversity and Homogeneity among Thermoacidophilic Verrucomicrobia Methanotrophs Linked with Geographical Origin.</title>
        <authorList>
            <person name="Erikstad H.-A."/>
            <person name="Smestad N.B."/>
            <person name="Ceballos R.M."/>
            <person name="Birkeland N.-K."/>
        </authorList>
    </citation>
    <scope>NUCLEOTIDE SEQUENCE [LARGE SCALE GENOMIC DNA]</scope>
    <source>
        <strain evidence="2 3">Phi</strain>
    </source>
</reference>
<evidence type="ECO:0000259" key="1">
    <source>
        <dbReference type="Pfam" id="PF04542"/>
    </source>
</evidence>
<comment type="caution">
    <text evidence="2">The sequence shown here is derived from an EMBL/GenBank/DDBJ whole genome shotgun (WGS) entry which is preliminary data.</text>
</comment>
<dbReference type="GO" id="GO:0003700">
    <property type="term" value="F:DNA-binding transcription factor activity"/>
    <property type="evidence" value="ECO:0007669"/>
    <property type="project" value="InterPro"/>
</dbReference>
<dbReference type="Proteomes" id="UP000297713">
    <property type="component" value="Unassembled WGS sequence"/>
</dbReference>
<dbReference type="Gene3D" id="1.20.120.1810">
    <property type="match status" value="1"/>
</dbReference>
<proteinExistence type="predicted"/>
<sequence length="325" mass="38175">MKSNCSEINETEWWKESIKKFQQALHEEKLALLEIPSIKKILIERIIHLHEPSKQKRISAIEVVFLVSLILSRKKNNAQKILSTLDKLRLNILWWNRLREEAEKDKGDQAKIWRNKRLNLAQVTDPLIIKGVELVNKVVKTKNLNIKEAVFSDGLVGFYRALEKYNPSLSHPFPPYALYWIKNEISSEAHKSKTVQISSYQKKKNAQFQEEFTQRYSENNLTLMSLDSPINDAGDPFHEVIPSQKTIPLPSDNEDLKKEWLQIMDRVPMDFRPVLALRYYYPIWEVRSDRYFLGSEVFHCRQTLSFKRILIGINKNSPKAKDIQD</sequence>
<dbReference type="InterPro" id="IPR013325">
    <property type="entry name" value="RNA_pol_sigma_r2"/>
</dbReference>
<dbReference type="InterPro" id="IPR007627">
    <property type="entry name" value="RNA_pol_sigma70_r2"/>
</dbReference>
<dbReference type="EMBL" id="LXQC01000187">
    <property type="protein sequence ID" value="TFE66178.1"/>
    <property type="molecule type" value="Genomic_DNA"/>
</dbReference>
<protein>
    <submittedName>
        <fullName evidence="2">RNA polymerase subunit sigma-70</fullName>
    </submittedName>
</protein>
<evidence type="ECO:0000313" key="2">
    <source>
        <dbReference type="EMBL" id="TFE66178.1"/>
    </source>
</evidence>